<sequence>MLNIPFAQYLKGDFDFAKNLVIDNRNSLAFHFGAGIAIPYGNATMLPFEKRYFSGGANSVRGWSVRDLGPGSFPGDNNFMNQSGDIKLDASIEYRTRLFWKFRGALFVDAGNIWTIRDYKDQPGGQFKFDKFYKQIAVAYGLGLRLDLDFFVLRFDGGMKAINPAYEKKKDRYPIIHPKFSRDFAFHFAVGYPF</sequence>
<dbReference type="PANTHER" id="PTHR12815:SF47">
    <property type="entry name" value="TRANSLOCATION AND ASSEMBLY MODULE SUBUNIT TAMA"/>
    <property type="match status" value="1"/>
</dbReference>
<comment type="subcellular location">
    <subcellularLocation>
        <location evidence="1">Membrane</location>
    </subcellularLocation>
</comment>
<protein>
    <recommendedName>
        <fullName evidence="6">Bacterial surface antigen (D15) domain-containing protein</fullName>
    </recommendedName>
</protein>
<accession>A0A1Q6I6P2</accession>
<keyword evidence="2" id="KW-0812">Transmembrane</keyword>
<gene>
    <name evidence="7" type="ORF">BHV79_08035</name>
</gene>
<dbReference type="Proteomes" id="UP000186549">
    <property type="component" value="Unassembled WGS sequence"/>
</dbReference>
<reference evidence="7 8" key="1">
    <citation type="journal article" date="2016" name="Nat. Biotechnol.">
        <title>Measurement of bacterial replication rates in microbial communities.</title>
        <authorList>
            <person name="Brown C.T."/>
            <person name="Olm M.R."/>
            <person name="Thomas B.C."/>
            <person name="Banfield J.F."/>
        </authorList>
    </citation>
    <scope>NUCLEOTIDE SEQUENCE [LARGE SCALE GENOMIC DNA]</scope>
    <source>
        <strain evidence="7">45_41</strain>
    </source>
</reference>
<evidence type="ECO:0000256" key="1">
    <source>
        <dbReference type="ARBA" id="ARBA00004370"/>
    </source>
</evidence>
<keyword evidence="3" id="KW-0732">Signal</keyword>
<evidence type="ECO:0000256" key="2">
    <source>
        <dbReference type="ARBA" id="ARBA00022692"/>
    </source>
</evidence>
<dbReference type="Gene3D" id="2.40.160.50">
    <property type="entry name" value="membrane protein fhac: a member of the omp85/tpsb transporter family"/>
    <property type="match status" value="1"/>
</dbReference>
<dbReference type="InterPro" id="IPR039910">
    <property type="entry name" value="D15-like"/>
</dbReference>
<evidence type="ECO:0000256" key="5">
    <source>
        <dbReference type="ARBA" id="ARBA00023237"/>
    </source>
</evidence>
<name>A0A1Q6I6P2_BACUN</name>
<organism evidence="7 8">
    <name type="scientific">Bacteroides uniformis</name>
    <dbReference type="NCBI Taxonomy" id="820"/>
    <lineage>
        <taxon>Bacteria</taxon>
        <taxon>Pseudomonadati</taxon>
        <taxon>Bacteroidota</taxon>
        <taxon>Bacteroidia</taxon>
        <taxon>Bacteroidales</taxon>
        <taxon>Bacteroidaceae</taxon>
        <taxon>Bacteroides</taxon>
    </lineage>
</organism>
<dbReference type="PANTHER" id="PTHR12815">
    <property type="entry name" value="SORTING AND ASSEMBLY MACHINERY SAMM50 PROTEIN FAMILY MEMBER"/>
    <property type="match status" value="1"/>
</dbReference>
<dbReference type="InterPro" id="IPR000184">
    <property type="entry name" value="Bac_surfAg_D15"/>
</dbReference>
<dbReference type="Pfam" id="PF01103">
    <property type="entry name" value="Omp85"/>
    <property type="match status" value="1"/>
</dbReference>
<dbReference type="EMBL" id="MNQU01000194">
    <property type="protein sequence ID" value="OKZ34423.1"/>
    <property type="molecule type" value="Genomic_DNA"/>
</dbReference>
<comment type="caution">
    <text evidence="7">The sequence shown here is derived from an EMBL/GenBank/DDBJ whole genome shotgun (WGS) entry which is preliminary data.</text>
</comment>
<evidence type="ECO:0000256" key="3">
    <source>
        <dbReference type="ARBA" id="ARBA00022729"/>
    </source>
</evidence>
<evidence type="ECO:0000313" key="8">
    <source>
        <dbReference type="Proteomes" id="UP000186549"/>
    </source>
</evidence>
<evidence type="ECO:0000313" key="7">
    <source>
        <dbReference type="EMBL" id="OKZ34423.1"/>
    </source>
</evidence>
<keyword evidence="4" id="KW-0472">Membrane</keyword>
<dbReference type="AlphaFoldDB" id="A0A1Q6I6P2"/>
<evidence type="ECO:0000256" key="4">
    <source>
        <dbReference type="ARBA" id="ARBA00023136"/>
    </source>
</evidence>
<proteinExistence type="predicted"/>
<feature type="domain" description="Bacterial surface antigen (D15)" evidence="6">
    <location>
        <begin position="9"/>
        <end position="193"/>
    </location>
</feature>
<evidence type="ECO:0000259" key="6">
    <source>
        <dbReference type="Pfam" id="PF01103"/>
    </source>
</evidence>
<keyword evidence="5" id="KW-0998">Cell outer membrane</keyword>
<dbReference type="GO" id="GO:0019867">
    <property type="term" value="C:outer membrane"/>
    <property type="evidence" value="ECO:0007669"/>
    <property type="project" value="InterPro"/>
</dbReference>